<dbReference type="NCBIfam" id="TIGR01484">
    <property type="entry name" value="HAD-SF-IIB"/>
    <property type="match status" value="1"/>
</dbReference>
<sequence>MLGNGEIIISIKLIAIDIDGTLVNSQKRLTEKVKRTINQATKNNIKVVLCTGRPISGVRKLLKELDLDNQDNQYVICFGGAVIQTTAGKIISSQPITYQNYLELEKLARKLNLHFHAISEDRIYTANRDIGYYTVYESTLVSLGISYRTPAEMSNIRLIKAMFIDDQVILDKALSNWEPFAKLENNLVFTKSAPFYLEANAKGVNKGNALSKLGAVLGITSAEIMAIGDEQNDLSMIKYAGTGVAMGNAIGKIKEMANVITDDNDHDGVATAIENYAL</sequence>
<dbReference type="GO" id="GO:0000287">
    <property type="term" value="F:magnesium ion binding"/>
    <property type="evidence" value="ECO:0007669"/>
    <property type="project" value="TreeGrafter"/>
</dbReference>
<dbReference type="GO" id="GO:0005829">
    <property type="term" value="C:cytosol"/>
    <property type="evidence" value="ECO:0007669"/>
    <property type="project" value="TreeGrafter"/>
</dbReference>
<dbReference type="EMBL" id="AZDX01000020">
    <property type="protein sequence ID" value="KRL06491.1"/>
    <property type="molecule type" value="Genomic_DNA"/>
</dbReference>
<dbReference type="PATRIC" id="fig|1423759.3.peg.753"/>
<dbReference type="InterPro" id="IPR036412">
    <property type="entry name" value="HAD-like_sf"/>
</dbReference>
<comment type="caution">
    <text evidence="1">The sequence shown here is derived from an EMBL/GenBank/DDBJ whole genome shotgun (WGS) entry which is preliminary data.</text>
</comment>
<evidence type="ECO:0000313" key="2">
    <source>
        <dbReference type="Proteomes" id="UP000051448"/>
    </source>
</evidence>
<gene>
    <name evidence="1" type="ORF">FC92_GL000713</name>
</gene>
<dbReference type="PANTHER" id="PTHR10000">
    <property type="entry name" value="PHOSPHOSERINE PHOSPHATASE"/>
    <property type="match status" value="1"/>
</dbReference>
<protein>
    <submittedName>
        <fullName evidence="1">HAD superfamily hydrolase</fullName>
    </submittedName>
</protein>
<keyword evidence="2" id="KW-1185">Reference proteome</keyword>
<dbReference type="Pfam" id="PF08282">
    <property type="entry name" value="Hydrolase_3"/>
    <property type="match status" value="1"/>
</dbReference>
<organism evidence="1 2">
    <name type="scientific">Liquorilactobacillus hordei DSM 19519</name>
    <dbReference type="NCBI Taxonomy" id="1423759"/>
    <lineage>
        <taxon>Bacteria</taxon>
        <taxon>Bacillati</taxon>
        <taxon>Bacillota</taxon>
        <taxon>Bacilli</taxon>
        <taxon>Lactobacillales</taxon>
        <taxon>Lactobacillaceae</taxon>
        <taxon>Liquorilactobacillus</taxon>
    </lineage>
</organism>
<dbReference type="STRING" id="1423759.FC92_GL000713"/>
<dbReference type="Proteomes" id="UP000051448">
    <property type="component" value="Unassembled WGS sequence"/>
</dbReference>
<dbReference type="Gene3D" id="3.30.1240.10">
    <property type="match status" value="1"/>
</dbReference>
<proteinExistence type="predicted"/>
<dbReference type="RefSeq" id="WP_057869720.1">
    <property type="nucleotide sequence ID" value="NZ_AZDX01000020.1"/>
</dbReference>
<dbReference type="SFLD" id="SFLDG01140">
    <property type="entry name" value="C2.B:_Phosphomannomutase_and_P"/>
    <property type="match status" value="1"/>
</dbReference>
<dbReference type="AlphaFoldDB" id="A0A0R1MPU7"/>
<dbReference type="SUPFAM" id="SSF56784">
    <property type="entry name" value="HAD-like"/>
    <property type="match status" value="1"/>
</dbReference>
<dbReference type="CDD" id="cd07516">
    <property type="entry name" value="HAD_Pase"/>
    <property type="match status" value="1"/>
</dbReference>
<dbReference type="InterPro" id="IPR023214">
    <property type="entry name" value="HAD_sf"/>
</dbReference>
<dbReference type="InterPro" id="IPR006379">
    <property type="entry name" value="HAD-SF_hydro_IIB"/>
</dbReference>
<dbReference type="Gene3D" id="3.40.50.1000">
    <property type="entry name" value="HAD superfamily/HAD-like"/>
    <property type="match status" value="1"/>
</dbReference>
<accession>A0A0R1MPU7</accession>
<name>A0A0R1MPU7_9LACO</name>
<dbReference type="GO" id="GO:0016791">
    <property type="term" value="F:phosphatase activity"/>
    <property type="evidence" value="ECO:0007669"/>
    <property type="project" value="TreeGrafter"/>
</dbReference>
<dbReference type="NCBIfam" id="TIGR00099">
    <property type="entry name" value="Cof-subfamily"/>
    <property type="match status" value="1"/>
</dbReference>
<dbReference type="PANTHER" id="PTHR10000:SF8">
    <property type="entry name" value="HAD SUPERFAMILY HYDROLASE-LIKE, TYPE 3"/>
    <property type="match status" value="1"/>
</dbReference>
<dbReference type="InterPro" id="IPR000150">
    <property type="entry name" value="Cof"/>
</dbReference>
<dbReference type="PROSITE" id="PS01228">
    <property type="entry name" value="COF_1"/>
    <property type="match status" value="1"/>
</dbReference>
<keyword evidence="1" id="KW-0378">Hydrolase</keyword>
<dbReference type="SFLD" id="SFLDS00003">
    <property type="entry name" value="Haloacid_Dehalogenase"/>
    <property type="match status" value="1"/>
</dbReference>
<evidence type="ECO:0000313" key="1">
    <source>
        <dbReference type="EMBL" id="KRL06491.1"/>
    </source>
</evidence>
<dbReference type="GeneID" id="98310108"/>
<dbReference type="NCBIfam" id="NF007806">
    <property type="entry name" value="PRK10513.1"/>
    <property type="match status" value="1"/>
</dbReference>
<dbReference type="SFLD" id="SFLDG01144">
    <property type="entry name" value="C2.B.4:_PGP_Like"/>
    <property type="match status" value="1"/>
</dbReference>
<reference evidence="1 2" key="1">
    <citation type="journal article" date="2015" name="Genome Announc.">
        <title>Expanding the biotechnology potential of lactobacilli through comparative genomics of 213 strains and associated genera.</title>
        <authorList>
            <person name="Sun Z."/>
            <person name="Harris H.M."/>
            <person name="McCann A."/>
            <person name="Guo C."/>
            <person name="Argimon S."/>
            <person name="Zhang W."/>
            <person name="Yang X."/>
            <person name="Jeffery I.B."/>
            <person name="Cooney J.C."/>
            <person name="Kagawa T.F."/>
            <person name="Liu W."/>
            <person name="Song Y."/>
            <person name="Salvetti E."/>
            <person name="Wrobel A."/>
            <person name="Rasinkangas P."/>
            <person name="Parkhill J."/>
            <person name="Rea M.C."/>
            <person name="O'Sullivan O."/>
            <person name="Ritari J."/>
            <person name="Douillard F.P."/>
            <person name="Paul Ross R."/>
            <person name="Yang R."/>
            <person name="Briner A.E."/>
            <person name="Felis G.E."/>
            <person name="de Vos W.M."/>
            <person name="Barrangou R."/>
            <person name="Klaenhammer T.R."/>
            <person name="Caufield P.W."/>
            <person name="Cui Y."/>
            <person name="Zhang H."/>
            <person name="O'Toole P.W."/>
        </authorList>
    </citation>
    <scope>NUCLEOTIDE SEQUENCE [LARGE SCALE GENOMIC DNA]</scope>
    <source>
        <strain evidence="1 2">DSM 19519</strain>
    </source>
</reference>